<proteinExistence type="predicted"/>
<reference evidence="1 2" key="1">
    <citation type="submission" date="2021-01" db="EMBL/GenBank/DDBJ databases">
        <title>WGS of actinomycetes isolated from Thailand.</title>
        <authorList>
            <person name="Thawai C."/>
        </authorList>
    </citation>
    <scope>NUCLEOTIDE SEQUENCE [LARGE SCALE GENOMIC DNA]</scope>
    <source>
        <strain evidence="1 2">CH5-8</strain>
    </source>
</reference>
<evidence type="ECO:0000313" key="2">
    <source>
        <dbReference type="Proteomes" id="UP000621386"/>
    </source>
</evidence>
<sequence>MVEKSRRSRTLASWETWKVLLLFFVALAVFCGAGWAFLNKGLYLLPDEMCDGTLAQGTVKQVLPNAQSAGSDSDRQGKGDRLRVWCKVTTSNDSLLSGRARVEPVSRRDWLAGYRESGQQQVVQISVGEIGALAQLDPDTGASSVYVPCTPPEVPSCNASQPYAVVGEAWVHGPAKAKGAPLRQALTDFAYQLTRHAYDLAECKESRDLPEKLPRYGDHR</sequence>
<protein>
    <submittedName>
        <fullName evidence="1">Uncharacterized protein</fullName>
    </submittedName>
</protein>
<evidence type="ECO:0000313" key="1">
    <source>
        <dbReference type="EMBL" id="MBL1107256.1"/>
    </source>
</evidence>
<accession>A0ABS1P4G1</accession>
<dbReference type="EMBL" id="JAERRH010000008">
    <property type="protein sequence ID" value="MBL1107256.1"/>
    <property type="molecule type" value="Genomic_DNA"/>
</dbReference>
<organism evidence="1 2">
    <name type="scientific">Streptomyces musisoli</name>
    <dbReference type="NCBI Taxonomy" id="2802280"/>
    <lineage>
        <taxon>Bacteria</taxon>
        <taxon>Bacillati</taxon>
        <taxon>Actinomycetota</taxon>
        <taxon>Actinomycetes</taxon>
        <taxon>Kitasatosporales</taxon>
        <taxon>Streptomycetaceae</taxon>
        <taxon>Streptomyces</taxon>
    </lineage>
</organism>
<name>A0ABS1P4G1_9ACTN</name>
<keyword evidence="2" id="KW-1185">Reference proteome</keyword>
<dbReference type="RefSeq" id="WP_201820975.1">
    <property type="nucleotide sequence ID" value="NZ_JAERRH010000008.1"/>
</dbReference>
<comment type="caution">
    <text evidence="1">The sequence shown here is derived from an EMBL/GenBank/DDBJ whole genome shotgun (WGS) entry which is preliminary data.</text>
</comment>
<gene>
    <name evidence="1" type="ORF">JK361_22065</name>
</gene>
<dbReference type="Proteomes" id="UP000621386">
    <property type="component" value="Unassembled WGS sequence"/>
</dbReference>